<keyword evidence="2 3" id="KW-0092">Biotin</keyword>
<keyword evidence="3" id="KW-0276">Fatty acid metabolism</keyword>
<dbReference type="InterPro" id="IPR011053">
    <property type="entry name" value="Single_hybrid_motif"/>
</dbReference>
<feature type="compositionally biased region" description="Low complexity" evidence="4">
    <location>
        <begin position="60"/>
        <end position="69"/>
    </location>
</feature>
<dbReference type="InterPro" id="IPR050709">
    <property type="entry name" value="Biotin_Carboxyl_Carrier/Decarb"/>
</dbReference>
<gene>
    <name evidence="6" type="primary">accB</name>
    <name evidence="6" type="ORF">M3N64_11625</name>
</gene>
<dbReference type="Gene3D" id="2.40.50.100">
    <property type="match status" value="1"/>
</dbReference>
<organism evidence="6 7">
    <name type="scientific">Sporolactobacillus mangiferae</name>
    <dbReference type="NCBI Taxonomy" id="2940498"/>
    <lineage>
        <taxon>Bacteria</taxon>
        <taxon>Bacillati</taxon>
        <taxon>Bacillota</taxon>
        <taxon>Bacilli</taxon>
        <taxon>Bacillales</taxon>
        <taxon>Sporolactobacillaceae</taxon>
        <taxon>Sporolactobacillus</taxon>
    </lineage>
</organism>
<comment type="function">
    <text evidence="3">This protein is a component of the acetyl coenzyme A carboxylase complex; first, biotin carboxylase catalyzes the carboxylation of the carrier protein and then the transcarboxylase transfers the carboxyl group to form malonyl-CoA.</text>
</comment>
<keyword evidence="3" id="KW-0444">Lipid biosynthesis</keyword>
<dbReference type="GO" id="GO:0003989">
    <property type="term" value="F:acetyl-CoA carboxylase activity"/>
    <property type="evidence" value="ECO:0007669"/>
    <property type="project" value="UniProtKB-EC"/>
</dbReference>
<proteinExistence type="predicted"/>
<dbReference type="CDD" id="cd06850">
    <property type="entry name" value="biotinyl_domain"/>
    <property type="match status" value="1"/>
</dbReference>
<evidence type="ECO:0000256" key="2">
    <source>
        <dbReference type="ARBA" id="ARBA00023267"/>
    </source>
</evidence>
<keyword evidence="3" id="KW-0275">Fatty acid biosynthesis</keyword>
<dbReference type="Proteomes" id="UP001203004">
    <property type="component" value="Unassembled WGS sequence"/>
</dbReference>
<dbReference type="EMBL" id="JAMAST010000017">
    <property type="protein sequence ID" value="MCL1632567.1"/>
    <property type="molecule type" value="Genomic_DNA"/>
</dbReference>
<evidence type="ECO:0000256" key="3">
    <source>
        <dbReference type="RuleBase" id="RU364072"/>
    </source>
</evidence>
<dbReference type="NCBIfam" id="TIGR00531">
    <property type="entry name" value="BCCP"/>
    <property type="match status" value="1"/>
</dbReference>
<dbReference type="PROSITE" id="PS50968">
    <property type="entry name" value="BIOTINYL_LIPOYL"/>
    <property type="match status" value="1"/>
</dbReference>
<dbReference type="Pfam" id="PF00364">
    <property type="entry name" value="Biotin_lipoyl"/>
    <property type="match status" value="1"/>
</dbReference>
<feature type="domain" description="Lipoyl-binding" evidence="5">
    <location>
        <begin position="84"/>
        <end position="160"/>
    </location>
</feature>
<dbReference type="InterPro" id="IPR000089">
    <property type="entry name" value="Biotin_lipoyl"/>
</dbReference>
<evidence type="ECO:0000313" key="6">
    <source>
        <dbReference type="EMBL" id="MCL1632567.1"/>
    </source>
</evidence>
<dbReference type="RefSeq" id="WP_249102383.1">
    <property type="nucleotide sequence ID" value="NZ_JAMAST010000017.1"/>
</dbReference>
<dbReference type="InterPro" id="IPR001249">
    <property type="entry name" value="AcCoA_biotinCC"/>
</dbReference>
<accession>A0ABT0MCF8</accession>
<comment type="pathway">
    <text evidence="3">Lipid metabolism; fatty acid biosynthesis.</text>
</comment>
<name>A0ABT0MCF8_9BACL</name>
<dbReference type="SUPFAM" id="SSF51230">
    <property type="entry name" value="Single hybrid motif"/>
    <property type="match status" value="1"/>
</dbReference>
<evidence type="ECO:0000313" key="7">
    <source>
        <dbReference type="Proteomes" id="UP001203004"/>
    </source>
</evidence>
<protein>
    <recommendedName>
        <fullName evidence="1 3">Biotin carboxyl carrier protein of acetyl-CoA carboxylase</fullName>
    </recommendedName>
</protein>
<evidence type="ECO:0000259" key="5">
    <source>
        <dbReference type="PROSITE" id="PS50968"/>
    </source>
</evidence>
<dbReference type="PRINTS" id="PR01071">
    <property type="entry name" value="ACOABIOTINCC"/>
</dbReference>
<evidence type="ECO:0000256" key="4">
    <source>
        <dbReference type="SAM" id="MobiDB-lite"/>
    </source>
</evidence>
<keyword evidence="7" id="KW-1185">Reference proteome</keyword>
<comment type="caution">
    <text evidence="6">The sequence shown here is derived from an EMBL/GenBank/DDBJ whole genome shotgun (WGS) entry which is preliminary data.</text>
</comment>
<dbReference type="PANTHER" id="PTHR45266">
    <property type="entry name" value="OXALOACETATE DECARBOXYLASE ALPHA CHAIN"/>
    <property type="match status" value="1"/>
</dbReference>
<sequence length="162" mass="17620">MLTIEEIKALIKEMDSSSISELKFESDDAKVTLRKADAFAGKTVVQAIPESAPIQVPAQPQPFAQQSAPEEQTVNADKAEEASLHRITAPMVGTFYSSSSPDADAFVQKGSKIDKKSVVCIIEAMKLFNEIEADCKGTIVDILAEDGQLVEYGQPLFLVRED</sequence>
<evidence type="ECO:0000256" key="1">
    <source>
        <dbReference type="ARBA" id="ARBA00017562"/>
    </source>
</evidence>
<keyword evidence="3" id="KW-0443">Lipid metabolism</keyword>
<reference evidence="6 7" key="1">
    <citation type="submission" date="2022-05" db="EMBL/GenBank/DDBJ databases">
        <title>Sporolactobacillus sp nov CPB3-1, isolated from tree bark (Mangifera indica L.).</title>
        <authorList>
            <person name="Phuengjayaem S."/>
            <person name="Tanasupawat S."/>
        </authorList>
    </citation>
    <scope>NUCLEOTIDE SEQUENCE [LARGE SCALE GENOMIC DNA]</scope>
    <source>
        <strain evidence="6 7">CPB3-1</strain>
    </source>
</reference>
<keyword evidence="6" id="KW-0436">Ligase</keyword>
<dbReference type="PANTHER" id="PTHR45266:SF3">
    <property type="entry name" value="OXALOACETATE DECARBOXYLASE ALPHA CHAIN"/>
    <property type="match status" value="1"/>
</dbReference>
<feature type="region of interest" description="Disordered" evidence="4">
    <location>
        <begin position="60"/>
        <end position="79"/>
    </location>
</feature>